<evidence type="ECO:0000256" key="5">
    <source>
        <dbReference type="SAM" id="MobiDB-lite"/>
    </source>
</evidence>
<dbReference type="GO" id="GO:0070210">
    <property type="term" value="C:Rpd3L-Expanded complex"/>
    <property type="evidence" value="ECO:0007669"/>
    <property type="project" value="TreeGrafter"/>
</dbReference>
<dbReference type="STRING" id="4846.A0A367KHM7"/>
<evidence type="ECO:0000256" key="3">
    <source>
        <dbReference type="ARBA" id="ARBA00022833"/>
    </source>
</evidence>
<dbReference type="PROSITE" id="PS50280">
    <property type="entry name" value="SET"/>
    <property type="match status" value="1"/>
</dbReference>
<evidence type="ECO:0000259" key="6">
    <source>
        <dbReference type="PROSITE" id="PS50280"/>
    </source>
</evidence>
<feature type="compositionally biased region" description="Basic and acidic residues" evidence="5">
    <location>
        <begin position="436"/>
        <end position="449"/>
    </location>
</feature>
<dbReference type="InterPro" id="IPR001965">
    <property type="entry name" value="Znf_PHD"/>
</dbReference>
<dbReference type="PROSITE" id="PS01359">
    <property type="entry name" value="ZF_PHD_1"/>
    <property type="match status" value="1"/>
</dbReference>
<dbReference type="PANTHER" id="PTHR46462">
    <property type="entry name" value="UPSET, ISOFORM A"/>
    <property type="match status" value="1"/>
</dbReference>
<dbReference type="EMBL" id="PJQM01001689">
    <property type="protein sequence ID" value="RCI01733.1"/>
    <property type="molecule type" value="Genomic_DNA"/>
</dbReference>
<dbReference type="InterPro" id="IPR013083">
    <property type="entry name" value="Znf_RING/FYVE/PHD"/>
</dbReference>
<feature type="domain" description="SET" evidence="6">
    <location>
        <begin position="161"/>
        <end position="286"/>
    </location>
</feature>
<protein>
    <recommendedName>
        <fullName evidence="6">SET domain-containing protein</fullName>
    </recommendedName>
</protein>
<keyword evidence="2" id="KW-0863">Zinc-finger</keyword>
<keyword evidence="8" id="KW-1185">Reference proteome</keyword>
<keyword evidence="1" id="KW-0479">Metal-binding</keyword>
<reference evidence="7 8" key="1">
    <citation type="journal article" date="2018" name="G3 (Bethesda)">
        <title>Phylogenetic and Phylogenomic Definition of Rhizopus Species.</title>
        <authorList>
            <person name="Gryganskyi A.P."/>
            <person name="Golan J."/>
            <person name="Dolatabadi S."/>
            <person name="Mondo S."/>
            <person name="Robb S."/>
            <person name="Idnurm A."/>
            <person name="Muszewska A."/>
            <person name="Steczkiewicz K."/>
            <person name="Masonjones S."/>
            <person name="Liao H.L."/>
            <person name="Gajdeczka M.T."/>
            <person name="Anike F."/>
            <person name="Vuek A."/>
            <person name="Anishchenko I.M."/>
            <person name="Voigt K."/>
            <person name="de Hoog G.S."/>
            <person name="Smith M.E."/>
            <person name="Heitman J."/>
            <person name="Vilgalys R."/>
            <person name="Stajich J.E."/>
        </authorList>
    </citation>
    <scope>NUCLEOTIDE SEQUENCE [LARGE SCALE GENOMIC DNA]</scope>
    <source>
        <strain evidence="7 8">LSU 92-RS-03</strain>
    </source>
</reference>
<keyword evidence="3" id="KW-0862">Zinc</keyword>
<dbReference type="Proteomes" id="UP000253551">
    <property type="component" value="Unassembled WGS sequence"/>
</dbReference>
<dbReference type="GO" id="GO:0006325">
    <property type="term" value="P:chromatin organization"/>
    <property type="evidence" value="ECO:0007669"/>
    <property type="project" value="UniProtKB-KW"/>
</dbReference>
<dbReference type="GO" id="GO:0008270">
    <property type="term" value="F:zinc ion binding"/>
    <property type="evidence" value="ECO:0007669"/>
    <property type="project" value="UniProtKB-KW"/>
</dbReference>
<accession>A0A367KHM7</accession>
<dbReference type="Gene3D" id="2.170.270.10">
    <property type="entry name" value="SET domain"/>
    <property type="match status" value="1"/>
</dbReference>
<dbReference type="SUPFAM" id="SSF57903">
    <property type="entry name" value="FYVE/PHD zinc finger"/>
    <property type="match status" value="1"/>
</dbReference>
<sequence length="556" mass="63818">MSKPWLSPEYKKRPAEEELDADNSIPVDAGLIRCTCLSTQDDGFTIQCEHCLVWQHAYCVHITPTSIPDHFLCDQCSKKKRPKLSKRIAITKKKLSKLDLDDNNPSSFKKKKQPIKSRVISRYASALFEEARERWKKEWKYDSHRPFIYDMGAFVSMDAETLLTQGAFMNAPVSNQGLFATRTVHSSRYLMEVAGDILLKSEFKFDPLNDFVLLGTSLSHIMFFPALDLCVDTRQFGNKARYIRRSCQPNAELRNMALPRDDKSIHLGLFARRLIEKGQEVTVGWAWQRGHVTWKEYMDWHHKSKKESRNKVIDEEEERKKRKAITKMLERFEKEFGSCACLNKQKCFIEHLKRQCTVKKQAEITRRRRSKPSILLLKPRPVVDRIQTEEYVDITSNSPPLKATRSELPHELSMIDENHHSDDLSSLSSLSSLSATEEKEHHPHSEGKSLHSATPPFKSTALLPRKKLWARDYLSKVIDTTTVTEITIKEEGEIENKSPVKSESNNIPGSHLTPETSDHETQANTTEDIPTQDPAEHDDESELSDASTVLLEDICA</sequence>
<dbReference type="CDD" id="cd15550">
    <property type="entry name" value="PHD_MLL5"/>
    <property type="match status" value="1"/>
</dbReference>
<proteinExistence type="predicted"/>
<dbReference type="InterPro" id="IPR019786">
    <property type="entry name" value="Zinc_finger_PHD-type_CS"/>
</dbReference>
<evidence type="ECO:0000313" key="8">
    <source>
        <dbReference type="Proteomes" id="UP000253551"/>
    </source>
</evidence>
<dbReference type="Pfam" id="PF20826">
    <property type="entry name" value="PHD_5"/>
    <property type="match status" value="1"/>
</dbReference>
<feature type="compositionally biased region" description="Low complexity" evidence="5">
    <location>
        <begin position="424"/>
        <end position="434"/>
    </location>
</feature>
<name>A0A367KHM7_RHIST</name>
<dbReference type="InterPro" id="IPR011011">
    <property type="entry name" value="Znf_FYVE_PHD"/>
</dbReference>
<dbReference type="GO" id="GO:0034967">
    <property type="term" value="C:Set3 complex"/>
    <property type="evidence" value="ECO:0007669"/>
    <property type="project" value="TreeGrafter"/>
</dbReference>
<dbReference type="SUPFAM" id="SSF82199">
    <property type="entry name" value="SET domain"/>
    <property type="match status" value="1"/>
</dbReference>
<dbReference type="InterPro" id="IPR001214">
    <property type="entry name" value="SET_dom"/>
</dbReference>
<organism evidence="7 8">
    <name type="scientific">Rhizopus stolonifer</name>
    <name type="common">Rhizopus nigricans</name>
    <dbReference type="NCBI Taxonomy" id="4846"/>
    <lineage>
        <taxon>Eukaryota</taxon>
        <taxon>Fungi</taxon>
        <taxon>Fungi incertae sedis</taxon>
        <taxon>Mucoromycota</taxon>
        <taxon>Mucoromycotina</taxon>
        <taxon>Mucoromycetes</taxon>
        <taxon>Mucorales</taxon>
        <taxon>Mucorineae</taxon>
        <taxon>Rhizopodaceae</taxon>
        <taxon>Rhizopus</taxon>
    </lineage>
</organism>
<dbReference type="InterPro" id="IPR046341">
    <property type="entry name" value="SET_dom_sf"/>
</dbReference>
<dbReference type="GO" id="GO:0006355">
    <property type="term" value="P:regulation of DNA-templated transcription"/>
    <property type="evidence" value="ECO:0007669"/>
    <property type="project" value="TreeGrafter"/>
</dbReference>
<dbReference type="Gene3D" id="3.30.40.10">
    <property type="entry name" value="Zinc/RING finger domain, C3HC4 (zinc finger)"/>
    <property type="match status" value="1"/>
</dbReference>
<dbReference type="SMART" id="SM00317">
    <property type="entry name" value="SET"/>
    <property type="match status" value="1"/>
</dbReference>
<keyword evidence="4" id="KW-0156">Chromatin regulator</keyword>
<feature type="region of interest" description="Disordered" evidence="5">
    <location>
        <begin position="420"/>
        <end position="457"/>
    </location>
</feature>
<dbReference type="PANTHER" id="PTHR46462:SF3">
    <property type="entry name" value="UPSET, ISOFORM A"/>
    <property type="match status" value="1"/>
</dbReference>
<evidence type="ECO:0000256" key="1">
    <source>
        <dbReference type="ARBA" id="ARBA00022723"/>
    </source>
</evidence>
<dbReference type="AlphaFoldDB" id="A0A367KHM7"/>
<evidence type="ECO:0000256" key="4">
    <source>
        <dbReference type="ARBA" id="ARBA00022853"/>
    </source>
</evidence>
<feature type="region of interest" description="Disordered" evidence="5">
    <location>
        <begin position="494"/>
        <end position="556"/>
    </location>
</feature>
<gene>
    <name evidence="7" type="ORF">CU098_001282</name>
</gene>
<dbReference type="Pfam" id="PF00856">
    <property type="entry name" value="SET"/>
    <property type="match status" value="1"/>
</dbReference>
<dbReference type="OrthoDB" id="79252at2759"/>
<evidence type="ECO:0000256" key="2">
    <source>
        <dbReference type="ARBA" id="ARBA00022771"/>
    </source>
</evidence>
<comment type="caution">
    <text evidence="7">The sequence shown here is derived from an EMBL/GenBank/DDBJ whole genome shotgun (WGS) entry which is preliminary data.</text>
</comment>
<evidence type="ECO:0000313" key="7">
    <source>
        <dbReference type="EMBL" id="RCI01733.1"/>
    </source>
</evidence>
<dbReference type="SMART" id="SM00249">
    <property type="entry name" value="PHD"/>
    <property type="match status" value="1"/>
</dbReference>